<evidence type="ECO:0000313" key="5">
    <source>
        <dbReference type="Proteomes" id="UP000594263"/>
    </source>
</evidence>
<dbReference type="Proteomes" id="UP000594263">
    <property type="component" value="Unplaced"/>
</dbReference>
<accession>A0A7N0V0J4</accession>
<organism evidence="4 5">
    <name type="scientific">Kalanchoe fedtschenkoi</name>
    <name type="common">Lavender scallops</name>
    <name type="synonym">South American air plant</name>
    <dbReference type="NCBI Taxonomy" id="63787"/>
    <lineage>
        <taxon>Eukaryota</taxon>
        <taxon>Viridiplantae</taxon>
        <taxon>Streptophyta</taxon>
        <taxon>Embryophyta</taxon>
        <taxon>Tracheophyta</taxon>
        <taxon>Spermatophyta</taxon>
        <taxon>Magnoliopsida</taxon>
        <taxon>eudicotyledons</taxon>
        <taxon>Gunneridae</taxon>
        <taxon>Pentapetalae</taxon>
        <taxon>Saxifragales</taxon>
        <taxon>Crassulaceae</taxon>
        <taxon>Kalanchoe</taxon>
    </lineage>
</organism>
<keyword evidence="5" id="KW-1185">Reference proteome</keyword>
<feature type="domain" description="Ternary complex factor MIP1 leucine-zipper" evidence="3">
    <location>
        <begin position="40"/>
        <end position="120"/>
    </location>
</feature>
<dbReference type="Gramene" id="Kaladp0095s0733.1.v1.1">
    <property type="protein sequence ID" value="Kaladp0095s0733.1.v1.1"/>
    <property type="gene ID" value="Kaladp0095s0733.v1.1"/>
</dbReference>
<sequence>MMNNRSPVEKRDSQKEISELQGCKQMRKTKAALLDRRFSKERQIALQQEVDKLKRKLRHEENVHRALERAFNRPLGSLPRLPSYLPPPTLELLAEVAVLEEEVVRLEKQFDKFSKCLNQEAISIAFSKRDMAKIADLFCSPPTPRKVAKQFHLKCEDRNVNHAAPFEAKRLTSGHSKIETLHPFGLRGGNRNLSNLVKEVDDHSRV</sequence>
<dbReference type="EnsemblPlants" id="Kaladp0095s0733.1.v1.1">
    <property type="protein sequence ID" value="Kaladp0095s0733.1.v1.1"/>
    <property type="gene ID" value="Kaladp0095s0733.v1.1"/>
</dbReference>
<protein>
    <recommendedName>
        <fullName evidence="3">Ternary complex factor MIP1 leucine-zipper domain-containing protein</fullName>
    </recommendedName>
</protein>
<proteinExistence type="predicted"/>
<dbReference type="PANTHER" id="PTHR46248:SF9">
    <property type="entry name" value="EXPRESSED PROTEIN"/>
    <property type="match status" value="1"/>
</dbReference>
<dbReference type="AlphaFoldDB" id="A0A7N0V0J4"/>
<evidence type="ECO:0000259" key="3">
    <source>
        <dbReference type="Pfam" id="PF14389"/>
    </source>
</evidence>
<evidence type="ECO:0000256" key="2">
    <source>
        <dbReference type="SAM" id="MobiDB-lite"/>
    </source>
</evidence>
<reference evidence="4" key="1">
    <citation type="submission" date="2021-01" db="UniProtKB">
        <authorList>
            <consortium name="EnsemblPlants"/>
        </authorList>
    </citation>
    <scope>IDENTIFICATION</scope>
</reference>
<dbReference type="PANTHER" id="PTHR46248">
    <property type="entry name" value="EXPRESSED PROTEIN"/>
    <property type="match status" value="1"/>
</dbReference>
<feature type="coiled-coil region" evidence="1">
    <location>
        <begin position="36"/>
        <end position="109"/>
    </location>
</feature>
<feature type="compositionally biased region" description="Basic and acidic residues" evidence="2">
    <location>
        <begin position="7"/>
        <end position="18"/>
    </location>
</feature>
<dbReference type="InterPro" id="IPR025757">
    <property type="entry name" value="MIP1_Leuzipper"/>
</dbReference>
<feature type="region of interest" description="Disordered" evidence="2">
    <location>
        <begin position="1"/>
        <end position="22"/>
    </location>
</feature>
<dbReference type="Pfam" id="PF14389">
    <property type="entry name" value="Lzipper-MIP1"/>
    <property type="match status" value="1"/>
</dbReference>
<evidence type="ECO:0000256" key="1">
    <source>
        <dbReference type="SAM" id="Coils"/>
    </source>
</evidence>
<evidence type="ECO:0000313" key="4">
    <source>
        <dbReference type="EnsemblPlants" id="Kaladp0095s0733.1.v1.1"/>
    </source>
</evidence>
<name>A0A7N0V0J4_KALFE</name>
<keyword evidence="1" id="KW-0175">Coiled coil</keyword>